<protein>
    <submittedName>
        <fullName evidence="1">Uncharacterized protein</fullName>
    </submittedName>
</protein>
<organism evidence="1 2">
    <name type="scientific">Leptosia nina</name>
    <dbReference type="NCBI Taxonomy" id="320188"/>
    <lineage>
        <taxon>Eukaryota</taxon>
        <taxon>Metazoa</taxon>
        <taxon>Ecdysozoa</taxon>
        <taxon>Arthropoda</taxon>
        <taxon>Hexapoda</taxon>
        <taxon>Insecta</taxon>
        <taxon>Pterygota</taxon>
        <taxon>Neoptera</taxon>
        <taxon>Endopterygota</taxon>
        <taxon>Lepidoptera</taxon>
        <taxon>Glossata</taxon>
        <taxon>Ditrysia</taxon>
        <taxon>Papilionoidea</taxon>
        <taxon>Pieridae</taxon>
        <taxon>Pierinae</taxon>
        <taxon>Leptosia</taxon>
    </lineage>
</organism>
<reference evidence="1 2" key="1">
    <citation type="submission" date="2023-11" db="EMBL/GenBank/DDBJ databases">
        <authorList>
            <person name="Okamura Y."/>
        </authorList>
    </citation>
    <scope>NUCLEOTIDE SEQUENCE [LARGE SCALE GENOMIC DNA]</scope>
</reference>
<dbReference type="Proteomes" id="UP001497472">
    <property type="component" value="Unassembled WGS sequence"/>
</dbReference>
<gene>
    <name evidence="1" type="ORF">LNINA_LOCUS1366</name>
</gene>
<keyword evidence="2" id="KW-1185">Reference proteome</keyword>
<proteinExistence type="predicted"/>
<comment type="caution">
    <text evidence="1">The sequence shown here is derived from an EMBL/GenBank/DDBJ whole genome shotgun (WGS) entry which is preliminary data.</text>
</comment>
<evidence type="ECO:0000313" key="1">
    <source>
        <dbReference type="EMBL" id="CAK1541378.1"/>
    </source>
</evidence>
<accession>A0AAV1IVX0</accession>
<dbReference type="AlphaFoldDB" id="A0AAV1IVX0"/>
<sequence length="116" mass="12717">MIDVLSNTALKSHPSHSAGVTLARDLAELTQQRCRVVSGKKPRHAEHAQSLTASTSQLTFSGFALSNRGMITVRVSRHRTPHLPATANAYAQNSLLHSSLLLFAPTLDLCYFFFIL</sequence>
<dbReference type="EMBL" id="CAVLEF010000002">
    <property type="protein sequence ID" value="CAK1541378.1"/>
    <property type="molecule type" value="Genomic_DNA"/>
</dbReference>
<name>A0AAV1IVX0_9NEOP</name>
<evidence type="ECO:0000313" key="2">
    <source>
        <dbReference type="Proteomes" id="UP001497472"/>
    </source>
</evidence>